<dbReference type="InterPro" id="IPR011059">
    <property type="entry name" value="Metal-dep_hydrolase_composite"/>
</dbReference>
<protein>
    <submittedName>
        <fullName evidence="2">Amidohydrolase 3</fullName>
    </submittedName>
</protein>
<dbReference type="OrthoDB" id="194468at2759"/>
<sequence length="535" mass="57680">MAPQHTTNVAADMLIRAKSIYTLDPDVPVQRSITIQGDTIYGISPESNGLDALIRPDTRVIDEPQATVLPACDDSHTHLIFAALGARGSRRQDATRQLSLLLYKLARVQHQGAAASDIAGADGISTEHPILVRRGGHNAVLNSKALALAGVTETTEVPRGGKIGRDEKGRLNGLLQDAALSFLFKALPRISLQERIAGLEAARASYAAAGIGCVRDCFVTIDDMAILKPARDAGRLHTRVRALIASLGATTVADMNALLDTMEPYRALQNDPWLSVWGVKFMIDGGIEAGATEDAYCSEGCGCPVGATDFRGRLLWEPDTLVDVMDVVLRRGWRIGTHAYGDRATQNLLDVYEKLLERHPDLPQGSLVMEHGALATKDQQDRAVALGIPVTIQAPLLHDVAGIQEIYWGRERVNRIFPVRQWIDAGALVTAGSDFPVGPYGSMFSLWAMATRKTVVGVRGPEYAITVAEGIVLHTTAAAKLLGETDKRGMLVPGRFADLNVWNSDPYEAAQNADSRLETTLYSIIGGQVKNCPAS</sequence>
<keyword evidence="2" id="KW-0378">Hydrolase</keyword>
<dbReference type="InterPro" id="IPR013108">
    <property type="entry name" value="Amidohydro_3"/>
</dbReference>
<dbReference type="PANTHER" id="PTHR22642">
    <property type="entry name" value="IMIDAZOLONEPROPIONASE"/>
    <property type="match status" value="1"/>
</dbReference>
<evidence type="ECO:0000313" key="2">
    <source>
        <dbReference type="EMBL" id="OAA35898.1"/>
    </source>
</evidence>
<dbReference type="GO" id="GO:0016810">
    <property type="term" value="F:hydrolase activity, acting on carbon-nitrogen (but not peptide) bonds"/>
    <property type="evidence" value="ECO:0007669"/>
    <property type="project" value="InterPro"/>
</dbReference>
<dbReference type="AlphaFoldDB" id="A0A166XK02"/>
<dbReference type="SUPFAM" id="SSF51338">
    <property type="entry name" value="Composite domain of metallo-dependent hydrolases"/>
    <property type="match status" value="1"/>
</dbReference>
<accession>A0A166XK02</accession>
<proteinExistence type="predicted"/>
<evidence type="ECO:0000259" key="1">
    <source>
        <dbReference type="Pfam" id="PF07969"/>
    </source>
</evidence>
<evidence type="ECO:0000313" key="3">
    <source>
        <dbReference type="Proteomes" id="UP000076744"/>
    </source>
</evidence>
<dbReference type="STRING" id="1081104.A0A166XK02"/>
<dbReference type="RefSeq" id="XP_018699237.1">
    <property type="nucleotide sequence ID" value="XM_018853572.1"/>
</dbReference>
<dbReference type="Gene3D" id="3.10.310.70">
    <property type="match status" value="1"/>
</dbReference>
<gene>
    <name evidence="2" type="ORF">ISF_09973</name>
</gene>
<dbReference type="Gene3D" id="3.20.20.140">
    <property type="entry name" value="Metal-dependent hydrolases"/>
    <property type="match status" value="1"/>
</dbReference>
<keyword evidence="3" id="KW-1185">Reference proteome</keyword>
<dbReference type="SUPFAM" id="SSF51556">
    <property type="entry name" value="Metallo-dependent hydrolases"/>
    <property type="match status" value="1"/>
</dbReference>
<dbReference type="Pfam" id="PF07969">
    <property type="entry name" value="Amidohydro_3"/>
    <property type="match status" value="1"/>
</dbReference>
<reference evidence="2 3" key="1">
    <citation type="journal article" date="2016" name="Genome Biol. Evol.">
        <title>Divergent and convergent evolution of fungal pathogenicity.</title>
        <authorList>
            <person name="Shang Y."/>
            <person name="Xiao G."/>
            <person name="Zheng P."/>
            <person name="Cen K."/>
            <person name="Zhan S."/>
            <person name="Wang C."/>
        </authorList>
    </citation>
    <scope>NUCLEOTIDE SEQUENCE [LARGE SCALE GENOMIC DNA]</scope>
    <source>
        <strain evidence="2 3">ARSEF 2679</strain>
    </source>
</reference>
<dbReference type="EMBL" id="AZHB01000116">
    <property type="protein sequence ID" value="OAA35898.1"/>
    <property type="molecule type" value="Genomic_DNA"/>
</dbReference>
<dbReference type="Gene3D" id="2.30.40.10">
    <property type="entry name" value="Urease, subunit C, domain 1"/>
    <property type="match status" value="1"/>
</dbReference>
<dbReference type="Proteomes" id="UP000076744">
    <property type="component" value="Unassembled WGS sequence"/>
</dbReference>
<comment type="caution">
    <text evidence="2">The sequence shown here is derived from an EMBL/GenBank/DDBJ whole genome shotgun (WGS) entry which is preliminary data.</text>
</comment>
<organism evidence="2 3">
    <name type="scientific">Cordyceps fumosorosea (strain ARSEF 2679)</name>
    <name type="common">Isaria fumosorosea</name>
    <dbReference type="NCBI Taxonomy" id="1081104"/>
    <lineage>
        <taxon>Eukaryota</taxon>
        <taxon>Fungi</taxon>
        <taxon>Dikarya</taxon>
        <taxon>Ascomycota</taxon>
        <taxon>Pezizomycotina</taxon>
        <taxon>Sordariomycetes</taxon>
        <taxon>Hypocreomycetidae</taxon>
        <taxon>Hypocreales</taxon>
        <taxon>Cordycipitaceae</taxon>
        <taxon>Cordyceps</taxon>
    </lineage>
</organism>
<feature type="domain" description="Amidohydrolase 3" evidence="1">
    <location>
        <begin position="60"/>
        <end position="529"/>
    </location>
</feature>
<dbReference type="InterPro" id="IPR032466">
    <property type="entry name" value="Metal_Hydrolase"/>
</dbReference>
<name>A0A166XK02_CORFA</name>
<dbReference type="PANTHER" id="PTHR22642:SF2">
    <property type="entry name" value="PROTEIN LONG AFTER FAR-RED 3"/>
    <property type="match status" value="1"/>
</dbReference>
<dbReference type="GeneID" id="30026265"/>